<organismHost>
    <name type="scientific">Paramecium bursaria</name>
    <dbReference type="NCBI Taxonomy" id="74790"/>
</organismHost>
<evidence type="ECO:0000313" key="2">
    <source>
        <dbReference type="Proteomes" id="UP000246715"/>
    </source>
</evidence>
<dbReference type="Proteomes" id="UP000246715">
    <property type="component" value="Segment"/>
</dbReference>
<gene>
    <name evidence="1" type="primary">m519L</name>
    <name evidence="1" type="ORF">MT325_m519L</name>
</gene>
<dbReference type="EMBL" id="DQ491001">
    <property type="protein sequence ID" value="ABT14073.1"/>
    <property type="molecule type" value="Genomic_DNA"/>
</dbReference>
<proteinExistence type="predicted"/>
<accession>A7IUP9</accession>
<organism evidence="1 2">
    <name type="scientific">Paramecium bursaria Chlorella virus MT325</name>
    <name type="common">PBCV-MT325</name>
    <dbReference type="NCBI Taxonomy" id="346932"/>
    <lineage>
        <taxon>Viruses</taxon>
        <taxon>Varidnaviria</taxon>
        <taxon>Bamfordvirae</taxon>
        <taxon>Nucleocytoviricota</taxon>
        <taxon>Megaviricetes</taxon>
        <taxon>Algavirales</taxon>
        <taxon>Phycodnaviridae</taxon>
        <taxon>Chlorovirus</taxon>
        <taxon>Chlorovirus conductrix</taxon>
        <taxon>Paramecium bursaria Chlorella virus A1</taxon>
    </lineage>
</organism>
<reference evidence="1 2" key="1">
    <citation type="journal article" date="2007" name="Virology">
        <title>Sequence and annotation of the 314-kb MT325 and the 321-kb FR483 viruses that infect Chlorella Pbi.</title>
        <authorList>
            <person name="Fitzgerald L.A."/>
            <person name="Graves M.V."/>
            <person name="Li X."/>
            <person name="Feldblyum T."/>
            <person name="Hartigan J."/>
            <person name="Van Etten J.L."/>
        </authorList>
    </citation>
    <scope>NUCLEOTIDE SEQUENCE [LARGE SCALE GENOMIC DNA]</scope>
    <source>
        <strain evidence="1 2">MT325</strain>
    </source>
</reference>
<name>A7IUP9_PBCVM</name>
<sequence>MILPLQTLTAARRLCALWISRSLHGQTKSVRMTGTSLAGLLKKWKKCSPRLLSKRKCLGWKIAKWLMAVSC</sequence>
<protein>
    <submittedName>
        <fullName evidence="1">Uncharacterized protein m519L</fullName>
    </submittedName>
</protein>
<evidence type="ECO:0000313" key="1">
    <source>
        <dbReference type="EMBL" id="ABT14073.1"/>
    </source>
</evidence>